<comment type="caution">
    <text evidence="1">The sequence shown here is derived from an EMBL/GenBank/DDBJ whole genome shotgun (WGS) entry which is preliminary data.</text>
</comment>
<gene>
    <name evidence="1" type="ORF">B1A_19079</name>
</gene>
<dbReference type="EMBL" id="AUZX01014076">
    <property type="protein sequence ID" value="EQD33356.1"/>
    <property type="molecule type" value="Genomic_DNA"/>
</dbReference>
<dbReference type="AlphaFoldDB" id="T0YDG5"/>
<organism evidence="1">
    <name type="scientific">mine drainage metagenome</name>
    <dbReference type="NCBI Taxonomy" id="410659"/>
    <lineage>
        <taxon>unclassified sequences</taxon>
        <taxon>metagenomes</taxon>
        <taxon>ecological metagenomes</taxon>
    </lineage>
</organism>
<sequence length="132" mass="14577">MLTIPNGLKISGVAGDHFRKLKFHRAARSFLNSLAAALKLPSSAYQLRTSQGGPAVCGETVLHGEALYVCVFEGWQGEVRVLYRACAGRRDYTGGPNHYVQMSELETVVNQARFVDACRELMQMSDELRLTA</sequence>
<accession>T0YDG5</accession>
<reference evidence="1" key="2">
    <citation type="journal article" date="2014" name="ISME J.">
        <title>Microbial stratification in low pH oxic and suboxic macroscopic growths along an acid mine drainage.</title>
        <authorList>
            <person name="Mendez-Garcia C."/>
            <person name="Mesa V."/>
            <person name="Sprenger R.R."/>
            <person name="Richter M."/>
            <person name="Diez M.S."/>
            <person name="Solano J."/>
            <person name="Bargiela R."/>
            <person name="Golyshina O.V."/>
            <person name="Manteca A."/>
            <person name="Ramos J.L."/>
            <person name="Gallego J.R."/>
            <person name="Llorente I."/>
            <person name="Martins Dos Santos V.A."/>
            <person name="Jensen O.N."/>
            <person name="Pelaez A.I."/>
            <person name="Sanchez J."/>
            <person name="Ferrer M."/>
        </authorList>
    </citation>
    <scope>NUCLEOTIDE SEQUENCE</scope>
</reference>
<protein>
    <submittedName>
        <fullName evidence="1">Uncharacterized protein</fullName>
    </submittedName>
</protein>
<evidence type="ECO:0000313" key="1">
    <source>
        <dbReference type="EMBL" id="EQD33356.1"/>
    </source>
</evidence>
<reference evidence="1" key="1">
    <citation type="submission" date="2013-08" db="EMBL/GenBank/DDBJ databases">
        <authorList>
            <person name="Mendez C."/>
            <person name="Richter M."/>
            <person name="Ferrer M."/>
            <person name="Sanchez J."/>
        </authorList>
    </citation>
    <scope>NUCLEOTIDE SEQUENCE</scope>
</reference>
<proteinExistence type="predicted"/>
<name>T0YDG5_9ZZZZ</name>